<keyword evidence="2" id="KW-0560">Oxidoreductase</keyword>
<keyword evidence="1" id="KW-0521">NADP</keyword>
<dbReference type="SMART" id="SM00829">
    <property type="entry name" value="PKS_ER"/>
    <property type="match status" value="1"/>
</dbReference>
<name>A0A1V2JY33_PSECE</name>
<dbReference type="GO" id="GO:0003960">
    <property type="term" value="F:quinone reductase (NADPH) activity"/>
    <property type="evidence" value="ECO:0007669"/>
    <property type="project" value="InterPro"/>
</dbReference>
<evidence type="ECO:0000313" key="4">
    <source>
        <dbReference type="EMBL" id="ONH50110.1"/>
    </source>
</evidence>
<organism evidence="4 5">
    <name type="scientific">Pseudomonas cedrina subsp. cedrina</name>
    <dbReference type="NCBI Taxonomy" id="76762"/>
    <lineage>
        <taxon>Bacteria</taxon>
        <taxon>Pseudomonadati</taxon>
        <taxon>Pseudomonadota</taxon>
        <taxon>Gammaproteobacteria</taxon>
        <taxon>Pseudomonadales</taxon>
        <taxon>Pseudomonadaceae</taxon>
        <taxon>Pseudomonas</taxon>
    </lineage>
</organism>
<comment type="caution">
    <text evidence="4">The sequence shown here is derived from an EMBL/GenBank/DDBJ whole genome shotgun (WGS) entry which is preliminary data.</text>
</comment>
<dbReference type="PANTHER" id="PTHR48106:SF13">
    <property type="entry name" value="QUINONE OXIDOREDUCTASE-RELATED"/>
    <property type="match status" value="1"/>
</dbReference>
<dbReference type="OrthoDB" id="9785812at2"/>
<dbReference type="RefSeq" id="WP_076954781.1">
    <property type="nucleotide sequence ID" value="NZ_MNPW01000018.1"/>
</dbReference>
<dbReference type="InterPro" id="IPR047618">
    <property type="entry name" value="QOR-like"/>
</dbReference>
<dbReference type="Gene3D" id="3.40.50.720">
    <property type="entry name" value="NAD(P)-binding Rossmann-like Domain"/>
    <property type="match status" value="1"/>
</dbReference>
<gene>
    <name evidence="4" type="ORF">BLL36_27050</name>
</gene>
<dbReference type="InterPro" id="IPR036291">
    <property type="entry name" value="NAD(P)-bd_dom_sf"/>
</dbReference>
<proteinExistence type="predicted"/>
<dbReference type="InterPro" id="IPR013149">
    <property type="entry name" value="ADH-like_C"/>
</dbReference>
<dbReference type="AlphaFoldDB" id="A0A1V2JY33"/>
<evidence type="ECO:0000256" key="1">
    <source>
        <dbReference type="ARBA" id="ARBA00022857"/>
    </source>
</evidence>
<dbReference type="GO" id="GO:0005829">
    <property type="term" value="C:cytosol"/>
    <property type="evidence" value="ECO:0007669"/>
    <property type="project" value="TreeGrafter"/>
</dbReference>
<dbReference type="Gene3D" id="3.90.180.10">
    <property type="entry name" value="Medium-chain alcohol dehydrogenases, catalytic domain"/>
    <property type="match status" value="1"/>
</dbReference>
<dbReference type="CDD" id="cd05286">
    <property type="entry name" value="QOR2"/>
    <property type="match status" value="1"/>
</dbReference>
<dbReference type="SUPFAM" id="SSF51735">
    <property type="entry name" value="NAD(P)-binding Rossmann-fold domains"/>
    <property type="match status" value="1"/>
</dbReference>
<sequence>MNQRIRIYQQGTPDVLNHETFELEPPSHGQVLIRHEAIGVNFVDTMFRDGTFKVALPFGMGVEAAGIVEAIGDGVKHLKVGDRVAYFFAFGAYADRRVIDASALIKLPDDISTEQAAGLLSKGLTAWALVRQVHGVQAGETVVVHGASGGVGSLLVRWVKSLGATVIATVGSASKAAIVQSWGLDHVLHADEPDLAKRIKAKNGGFGVDVVYDLVGRDTLDASINVLRDGGDLIHVGNASGGVTADTALLAAHGIRYVQPSTPQYVNANNQDMAASELFERFREGALGSVELSRYRLEDASLAHQAIASRKHIGSILLIP</sequence>
<dbReference type="Pfam" id="PF08240">
    <property type="entry name" value="ADH_N"/>
    <property type="match status" value="1"/>
</dbReference>
<dbReference type="InterPro" id="IPR020843">
    <property type="entry name" value="ER"/>
</dbReference>
<dbReference type="Pfam" id="PF00107">
    <property type="entry name" value="ADH_zinc_N"/>
    <property type="match status" value="1"/>
</dbReference>
<evidence type="ECO:0000256" key="2">
    <source>
        <dbReference type="ARBA" id="ARBA00023002"/>
    </source>
</evidence>
<feature type="domain" description="Enoyl reductase (ER)" evidence="3">
    <location>
        <begin position="11"/>
        <end position="318"/>
    </location>
</feature>
<dbReference type="SUPFAM" id="SSF50129">
    <property type="entry name" value="GroES-like"/>
    <property type="match status" value="1"/>
</dbReference>
<evidence type="ECO:0000259" key="3">
    <source>
        <dbReference type="SMART" id="SM00829"/>
    </source>
</evidence>
<dbReference type="GO" id="GO:0070402">
    <property type="term" value="F:NADPH binding"/>
    <property type="evidence" value="ECO:0007669"/>
    <property type="project" value="TreeGrafter"/>
</dbReference>
<dbReference type="EMBL" id="MNPW01000018">
    <property type="protein sequence ID" value="ONH50110.1"/>
    <property type="molecule type" value="Genomic_DNA"/>
</dbReference>
<dbReference type="InterPro" id="IPR011032">
    <property type="entry name" value="GroES-like_sf"/>
</dbReference>
<dbReference type="Proteomes" id="UP000189295">
    <property type="component" value="Unassembled WGS sequence"/>
</dbReference>
<reference evidence="4 5" key="1">
    <citation type="submission" date="2016-10" db="EMBL/GenBank/DDBJ databases">
        <title>Pseudomonas lactis sp. nov. and Pseudomonas paralactis sp. nov., isolated from bovine raw milk.</title>
        <authorList>
            <person name="Von Neubeck M."/>
            <person name="Huptas C."/>
            <person name="Glueck C."/>
            <person name="Krewinkel M."/>
            <person name="Stoeckel M."/>
            <person name="Stressler T."/>
            <person name="Fischer L."/>
            <person name="Hinrichs J."/>
            <person name="Scherer S."/>
            <person name="Wenning M."/>
        </authorList>
    </citation>
    <scope>NUCLEOTIDE SEQUENCE [LARGE SCALE GENOMIC DNA]</scope>
    <source>
        <strain evidence="4 5">DSM 17516</strain>
    </source>
</reference>
<evidence type="ECO:0000313" key="5">
    <source>
        <dbReference type="Proteomes" id="UP000189295"/>
    </source>
</evidence>
<dbReference type="PANTHER" id="PTHR48106">
    <property type="entry name" value="QUINONE OXIDOREDUCTASE PIG3-RELATED"/>
    <property type="match status" value="1"/>
</dbReference>
<accession>A0A1V2JY33</accession>
<protein>
    <submittedName>
        <fullName evidence="4">Zn-dependent oxidoreductase</fullName>
    </submittedName>
</protein>
<dbReference type="InterPro" id="IPR013154">
    <property type="entry name" value="ADH-like_N"/>
</dbReference>
<dbReference type="GO" id="GO:0035925">
    <property type="term" value="F:mRNA 3'-UTR AU-rich region binding"/>
    <property type="evidence" value="ECO:0007669"/>
    <property type="project" value="TreeGrafter"/>
</dbReference>